<dbReference type="InterPro" id="IPR005018">
    <property type="entry name" value="DOMON_domain"/>
</dbReference>
<evidence type="ECO:0000313" key="4">
    <source>
        <dbReference type="Proteomes" id="UP001608902"/>
    </source>
</evidence>
<sequence length="224" mass="25416">MFAPIFVLFLISSSVLKLARSHRLQLSECGESFACWSFPPDCTQENCDGIVQWRREGDILKLRWQTNDFGENGKGRYVAVGLSTDELMGSDTIFDCEIYDDRQGVVGVSVNDRTSNSRLPEASAKLLSGSEIRKEDGLLTCKTNIMLDKIASLRASERNQILNIGNRRLHMLFAKGFMDEKSNEKLIHSMKSGKLFPWSTLEKIRICDSCTDSRVIVREMEQYT</sequence>
<proteinExistence type="predicted"/>
<dbReference type="AlphaFoldDB" id="A0ABD6EFP2"/>
<feature type="signal peptide" evidence="1">
    <location>
        <begin position="1"/>
        <end position="21"/>
    </location>
</feature>
<reference evidence="3 4" key="1">
    <citation type="submission" date="2024-08" db="EMBL/GenBank/DDBJ databases">
        <title>Gnathostoma spinigerum genome.</title>
        <authorList>
            <person name="Gonzalez-Bertolin B."/>
            <person name="Monzon S."/>
            <person name="Zaballos A."/>
            <person name="Jimenez P."/>
            <person name="Dekumyoy P."/>
            <person name="Varona S."/>
            <person name="Cuesta I."/>
            <person name="Sumanam S."/>
            <person name="Adisakwattana P."/>
            <person name="Gasser R.B."/>
            <person name="Hernandez-Gonzalez A."/>
            <person name="Young N.D."/>
            <person name="Perteguer M.J."/>
        </authorList>
    </citation>
    <scope>NUCLEOTIDE SEQUENCE [LARGE SCALE GENOMIC DNA]</scope>
    <source>
        <strain evidence="3">AL3</strain>
        <tissue evidence="3">Liver</tissue>
    </source>
</reference>
<comment type="caution">
    <text evidence="3">The sequence shown here is derived from an EMBL/GenBank/DDBJ whole genome shotgun (WGS) entry which is preliminary data.</text>
</comment>
<organism evidence="3 4">
    <name type="scientific">Gnathostoma spinigerum</name>
    <dbReference type="NCBI Taxonomy" id="75299"/>
    <lineage>
        <taxon>Eukaryota</taxon>
        <taxon>Metazoa</taxon>
        <taxon>Ecdysozoa</taxon>
        <taxon>Nematoda</taxon>
        <taxon>Chromadorea</taxon>
        <taxon>Rhabditida</taxon>
        <taxon>Spirurina</taxon>
        <taxon>Gnathostomatomorpha</taxon>
        <taxon>Gnathostomatoidea</taxon>
        <taxon>Gnathostomatidae</taxon>
        <taxon>Gnathostoma</taxon>
    </lineage>
</organism>
<protein>
    <recommendedName>
        <fullName evidence="2">DOMON domain-containing protein</fullName>
    </recommendedName>
</protein>
<keyword evidence="4" id="KW-1185">Reference proteome</keyword>
<accession>A0ABD6EFP2</accession>
<dbReference type="Proteomes" id="UP001608902">
    <property type="component" value="Unassembled WGS sequence"/>
</dbReference>
<keyword evidence="1" id="KW-0732">Signal</keyword>
<gene>
    <name evidence="3" type="ORF">AB6A40_005524</name>
</gene>
<feature type="chain" id="PRO_5044884589" description="DOMON domain-containing protein" evidence="1">
    <location>
        <begin position="22"/>
        <end position="224"/>
    </location>
</feature>
<dbReference type="PROSITE" id="PS50836">
    <property type="entry name" value="DOMON"/>
    <property type="match status" value="1"/>
</dbReference>
<name>A0ABD6EFP2_9BILA</name>
<evidence type="ECO:0000259" key="2">
    <source>
        <dbReference type="PROSITE" id="PS50836"/>
    </source>
</evidence>
<feature type="domain" description="DOMON" evidence="2">
    <location>
        <begin position="47"/>
        <end position="176"/>
    </location>
</feature>
<evidence type="ECO:0000313" key="3">
    <source>
        <dbReference type="EMBL" id="MFH4978815.1"/>
    </source>
</evidence>
<dbReference type="EMBL" id="JBGFUD010003554">
    <property type="protein sequence ID" value="MFH4978815.1"/>
    <property type="molecule type" value="Genomic_DNA"/>
</dbReference>
<evidence type="ECO:0000256" key="1">
    <source>
        <dbReference type="SAM" id="SignalP"/>
    </source>
</evidence>